<organism evidence="1 2">
    <name type="scientific">Faecalicatena contorta</name>
    <dbReference type="NCBI Taxonomy" id="39482"/>
    <lineage>
        <taxon>Bacteria</taxon>
        <taxon>Bacillati</taxon>
        <taxon>Bacillota</taxon>
        <taxon>Clostridia</taxon>
        <taxon>Lachnospirales</taxon>
        <taxon>Lachnospiraceae</taxon>
        <taxon>Faecalicatena</taxon>
    </lineage>
</organism>
<evidence type="ECO:0000313" key="2">
    <source>
        <dbReference type="Proteomes" id="UP000095544"/>
    </source>
</evidence>
<dbReference type="RefSeq" id="WP_055154764.1">
    <property type="nucleotide sequence ID" value="NZ_CYZU01000048.1"/>
</dbReference>
<sequence>MLKTSKTINLSGNSMINDKQVVYMQANISTDGGTTSHSSSIQDKELYEVNKVECRKDLSDFDQLVYEIEDSIHTGGVQ</sequence>
<gene>
    <name evidence="1" type="ORF">ERS852491_03975</name>
</gene>
<reference evidence="1 2" key="1">
    <citation type="submission" date="2015-09" db="EMBL/GenBank/DDBJ databases">
        <authorList>
            <consortium name="Pathogen Informatics"/>
        </authorList>
    </citation>
    <scope>NUCLEOTIDE SEQUENCE [LARGE SCALE GENOMIC DNA]</scope>
    <source>
        <strain evidence="1 2">2789STDY5834876</strain>
    </source>
</reference>
<dbReference type="STRING" id="39482.ERS852491_03975"/>
<dbReference type="OrthoDB" id="2157630at2"/>
<protein>
    <submittedName>
        <fullName evidence="1">Uncharacterized protein</fullName>
    </submittedName>
</protein>
<name>A0A174JJM9_9FIRM</name>
<accession>A0A174JJM9</accession>
<evidence type="ECO:0000313" key="1">
    <source>
        <dbReference type="EMBL" id="CUO99964.1"/>
    </source>
</evidence>
<dbReference type="Proteomes" id="UP000095544">
    <property type="component" value="Unassembled WGS sequence"/>
</dbReference>
<dbReference type="EMBL" id="CYZU01000048">
    <property type="protein sequence ID" value="CUO99964.1"/>
    <property type="molecule type" value="Genomic_DNA"/>
</dbReference>
<dbReference type="AlphaFoldDB" id="A0A174JJM9"/>
<proteinExistence type="predicted"/>